<dbReference type="SMR" id="A0A4S4DTV0"/>
<name>A0A4S4DTV0_CAMSN</name>
<comment type="caution">
    <text evidence="6">The sequence shown here is derived from an EMBL/GenBank/DDBJ whole genome shotgun (WGS) entry which is preliminary data.</text>
</comment>
<dbReference type="Gene3D" id="3.40.50.1000">
    <property type="entry name" value="HAD superfamily/HAD-like"/>
    <property type="match status" value="1"/>
</dbReference>
<evidence type="ECO:0000256" key="3">
    <source>
        <dbReference type="ARBA" id="ARBA00022801"/>
    </source>
</evidence>
<evidence type="ECO:0000313" key="7">
    <source>
        <dbReference type="Proteomes" id="UP000306102"/>
    </source>
</evidence>
<dbReference type="Proteomes" id="UP000306102">
    <property type="component" value="Unassembled WGS sequence"/>
</dbReference>
<dbReference type="AlphaFoldDB" id="A0A4S4DTV0"/>
<dbReference type="Gene3D" id="1.10.418.20">
    <property type="match status" value="1"/>
</dbReference>
<dbReference type="InterPro" id="IPR036412">
    <property type="entry name" value="HAD-like_sf"/>
</dbReference>
<feature type="region of interest" description="Disordered" evidence="4">
    <location>
        <begin position="117"/>
        <end position="140"/>
    </location>
</feature>
<dbReference type="GO" id="GO:0008234">
    <property type="term" value="F:cysteine-type peptidase activity"/>
    <property type="evidence" value="ECO:0007669"/>
    <property type="project" value="InterPro"/>
</dbReference>
<dbReference type="InterPro" id="IPR023214">
    <property type="entry name" value="HAD_sf"/>
</dbReference>
<keyword evidence="3" id="KW-0378">Hydrolase</keyword>
<accession>A0A4S4DTV0</accession>
<dbReference type="InterPro" id="IPR003653">
    <property type="entry name" value="Peptidase_C48_C"/>
</dbReference>
<feature type="compositionally biased region" description="Basic and acidic residues" evidence="4">
    <location>
        <begin position="125"/>
        <end position="140"/>
    </location>
</feature>
<dbReference type="SUPFAM" id="SSF54001">
    <property type="entry name" value="Cysteine proteinases"/>
    <property type="match status" value="1"/>
</dbReference>
<dbReference type="PROSITE" id="PS50600">
    <property type="entry name" value="ULP_PROTEASE"/>
    <property type="match status" value="1"/>
</dbReference>
<evidence type="ECO:0000259" key="5">
    <source>
        <dbReference type="PROSITE" id="PS50600"/>
    </source>
</evidence>
<comment type="similarity">
    <text evidence="1">Belongs to the peptidase C48 family.</text>
</comment>
<evidence type="ECO:0000256" key="1">
    <source>
        <dbReference type="ARBA" id="ARBA00005234"/>
    </source>
</evidence>
<feature type="region of interest" description="Disordered" evidence="4">
    <location>
        <begin position="389"/>
        <end position="425"/>
    </location>
</feature>
<reference evidence="6 7" key="1">
    <citation type="journal article" date="2018" name="Proc. Natl. Acad. Sci. U.S.A.">
        <title>Draft genome sequence of Camellia sinensis var. sinensis provides insights into the evolution of the tea genome and tea quality.</title>
        <authorList>
            <person name="Wei C."/>
            <person name="Yang H."/>
            <person name="Wang S."/>
            <person name="Zhao J."/>
            <person name="Liu C."/>
            <person name="Gao L."/>
            <person name="Xia E."/>
            <person name="Lu Y."/>
            <person name="Tai Y."/>
            <person name="She G."/>
            <person name="Sun J."/>
            <person name="Cao H."/>
            <person name="Tong W."/>
            <person name="Gao Q."/>
            <person name="Li Y."/>
            <person name="Deng W."/>
            <person name="Jiang X."/>
            <person name="Wang W."/>
            <person name="Chen Q."/>
            <person name="Zhang S."/>
            <person name="Li H."/>
            <person name="Wu J."/>
            <person name="Wang P."/>
            <person name="Li P."/>
            <person name="Shi C."/>
            <person name="Zheng F."/>
            <person name="Jian J."/>
            <person name="Huang B."/>
            <person name="Shan D."/>
            <person name="Shi M."/>
            <person name="Fang C."/>
            <person name="Yue Y."/>
            <person name="Li F."/>
            <person name="Li D."/>
            <person name="Wei S."/>
            <person name="Han B."/>
            <person name="Jiang C."/>
            <person name="Yin Y."/>
            <person name="Xia T."/>
            <person name="Zhang Z."/>
            <person name="Bennetzen J.L."/>
            <person name="Zhao S."/>
            <person name="Wan X."/>
        </authorList>
    </citation>
    <scope>NUCLEOTIDE SEQUENCE [LARGE SCALE GENOMIC DNA]</scope>
    <source>
        <strain evidence="7">cv. Shuchazao</strain>
        <tissue evidence="6">Leaf</tissue>
    </source>
</reference>
<dbReference type="SUPFAM" id="SSF56784">
    <property type="entry name" value="HAD-like"/>
    <property type="match status" value="1"/>
</dbReference>
<keyword evidence="2" id="KW-0645">Protease</keyword>
<feature type="region of interest" description="Disordered" evidence="4">
    <location>
        <begin position="304"/>
        <end position="355"/>
    </location>
</feature>
<feature type="compositionally biased region" description="Pro residues" evidence="4">
    <location>
        <begin position="405"/>
        <end position="425"/>
    </location>
</feature>
<feature type="domain" description="Ubiquitin-like protease family profile" evidence="5">
    <location>
        <begin position="1"/>
        <end position="68"/>
    </location>
</feature>
<evidence type="ECO:0000256" key="2">
    <source>
        <dbReference type="ARBA" id="ARBA00022670"/>
    </source>
</evidence>
<evidence type="ECO:0000256" key="4">
    <source>
        <dbReference type="SAM" id="MobiDB-lite"/>
    </source>
</evidence>
<gene>
    <name evidence="6" type="ORF">TEA_023408</name>
</gene>
<dbReference type="STRING" id="542762.A0A4S4DTV0"/>
<dbReference type="Pfam" id="PF02902">
    <property type="entry name" value="Peptidase_C48"/>
    <property type="match status" value="1"/>
</dbReference>
<dbReference type="GO" id="GO:0006508">
    <property type="term" value="P:proteolysis"/>
    <property type="evidence" value="ECO:0007669"/>
    <property type="project" value="UniProtKB-KW"/>
</dbReference>
<dbReference type="EMBL" id="SDRB02010405">
    <property type="protein sequence ID" value="THG06691.1"/>
    <property type="molecule type" value="Genomic_DNA"/>
</dbReference>
<protein>
    <recommendedName>
        <fullName evidence="5">Ubiquitin-like protease family profile domain-containing protein</fullName>
    </recommendedName>
</protein>
<sequence>MDSIKGSHRGLKNLIQSYLWEEWKERQNRLLEDVSSKFLNLRFVSLELPQQENSFDCGLFLLHYVELFLDRAPVDFSPFKITKFSNFLNKDWFPPAEVSLKRAHIKKLIYEIVEDNSQKAPPAPRSDDKDPSSELPGMDEKDTGVEILQEKFNSPEICHSNYSSSVADQEIETTPLVATPLRCVQSSKEQHSIFRDRSNRSFGQMVSLDQSKNVMSPIEECEETLEQFPYTPTDKAGCQRLAEVTEPFMHAYSAKEISSLETSSSSVVSLHPDESELGDSFSGTSIGGSLISSEVEVNDSLSQEFLGSNPARGNDKSESPSTSSDQFATYIIEDSEEEDGTACVVKDSQEEDETLDVNETEKFTFQLGKILGSSNQEANATENIVVRGNNIRPMSPSPLSTASPPVTPLLHPLPPPHLLQDPPPEPLPLSLSDRETLGGDPFIAPLAPTLECRSKREMPSLYPHAKGILYACKDKGIDVAIASRSPTADIAKTFLDKLDIRSMFVALVSKMGVTSILVGNGVTLGALRQGLMKFSQSSGSSSKSKKK</sequence>
<proteinExistence type="inferred from homology"/>
<evidence type="ECO:0000313" key="6">
    <source>
        <dbReference type="EMBL" id="THG06691.1"/>
    </source>
</evidence>
<organism evidence="6 7">
    <name type="scientific">Camellia sinensis var. sinensis</name>
    <name type="common">China tea</name>
    <dbReference type="NCBI Taxonomy" id="542762"/>
    <lineage>
        <taxon>Eukaryota</taxon>
        <taxon>Viridiplantae</taxon>
        <taxon>Streptophyta</taxon>
        <taxon>Embryophyta</taxon>
        <taxon>Tracheophyta</taxon>
        <taxon>Spermatophyta</taxon>
        <taxon>Magnoliopsida</taxon>
        <taxon>eudicotyledons</taxon>
        <taxon>Gunneridae</taxon>
        <taxon>Pentapetalae</taxon>
        <taxon>asterids</taxon>
        <taxon>Ericales</taxon>
        <taxon>Theaceae</taxon>
        <taxon>Camellia</taxon>
    </lineage>
</organism>
<keyword evidence="7" id="KW-1185">Reference proteome</keyword>
<dbReference type="InterPro" id="IPR038765">
    <property type="entry name" value="Papain-like_cys_pep_sf"/>
</dbReference>
<dbReference type="PANTHER" id="PTHR47764">
    <property type="entry name" value="UBIQUITIN-LIKE-SPECIFIC PROTEASE 2B-RELATED"/>
    <property type="match status" value="1"/>
</dbReference>
<dbReference type="PANTHER" id="PTHR47764:SF2">
    <property type="entry name" value="UBIQUITIN-LIKE PROTEASE FAMILY PROFILE DOMAIN-CONTAINING PROTEIN"/>
    <property type="match status" value="1"/>
</dbReference>